<evidence type="ECO:0000313" key="2">
    <source>
        <dbReference type="Proteomes" id="UP001160390"/>
    </source>
</evidence>
<dbReference type="EMBL" id="CABFNP030000447">
    <property type="protein sequence ID" value="CAI6016276.1"/>
    <property type="molecule type" value="Genomic_DNA"/>
</dbReference>
<organism evidence="1 2">
    <name type="scientific">Clonostachys chloroleuca</name>
    <dbReference type="NCBI Taxonomy" id="1926264"/>
    <lineage>
        <taxon>Eukaryota</taxon>
        <taxon>Fungi</taxon>
        <taxon>Dikarya</taxon>
        <taxon>Ascomycota</taxon>
        <taxon>Pezizomycotina</taxon>
        <taxon>Sordariomycetes</taxon>
        <taxon>Hypocreomycetidae</taxon>
        <taxon>Hypocreales</taxon>
        <taxon>Bionectriaceae</taxon>
        <taxon>Clonostachys</taxon>
    </lineage>
</organism>
<feature type="non-terminal residue" evidence="1">
    <location>
        <position position="97"/>
    </location>
</feature>
<reference evidence="1" key="1">
    <citation type="submission" date="2023-01" db="EMBL/GenBank/DDBJ databases">
        <authorList>
            <person name="Piombo E."/>
        </authorList>
    </citation>
    <scope>NUCLEOTIDE SEQUENCE</scope>
</reference>
<evidence type="ECO:0000313" key="1">
    <source>
        <dbReference type="EMBL" id="CAI6016276.1"/>
    </source>
</evidence>
<dbReference type="Proteomes" id="UP001160390">
    <property type="component" value="Unassembled WGS sequence"/>
</dbReference>
<sequence length="97" mass="10951">MRPAYRPLFIFLEPLQLPQGRLRVPGRQPRGVLPHSLRLEGFAIKGARPSVFSEQGRQELHVLLQLRFAAVQDAGEDFEFAKPLLHIPEDVGRRSAG</sequence>
<dbReference type="AlphaFoldDB" id="A0AA35PTK9"/>
<comment type="caution">
    <text evidence="1">The sequence shown here is derived from an EMBL/GenBank/DDBJ whole genome shotgun (WGS) entry which is preliminary data.</text>
</comment>
<gene>
    <name evidence="1" type="ORF">CCHLO57077_00018848</name>
</gene>
<name>A0AA35PTK9_9HYPO</name>
<proteinExistence type="predicted"/>
<accession>A0AA35PTK9</accession>
<protein>
    <submittedName>
        <fullName evidence="1">Uncharacterized protein</fullName>
    </submittedName>
</protein>
<keyword evidence="2" id="KW-1185">Reference proteome</keyword>